<sequence length="168" mass="18466">MQASSPNLIDDWSISLVSDSVGFFTWDLEQDRNCGDHVMATLFDIDQDELSKGVPIDLILSRISDEDRPRLAKAVHEAITTGAFYAQKYVVSHRNGKKIAVSAFGRCIRDLDGTPTHYAGFVTTVPTVAVNSAREHIKELCRMLQDLAEDHGLELAARHLKAAGNSLG</sequence>
<geneLocation type="plasmid" evidence="4">
    <name>palcfbp5473</name>
</geneLocation>
<protein>
    <submittedName>
        <fullName evidence="3">PAS domain-containing protein</fullName>
    </submittedName>
</protein>
<proteinExistence type="predicted"/>
<evidence type="ECO:0000313" key="2">
    <source>
        <dbReference type="EMBL" id="QCJ00605.1"/>
    </source>
</evidence>
<evidence type="ECO:0000313" key="3">
    <source>
        <dbReference type="EMBL" id="QYA10603.1"/>
    </source>
</evidence>
<dbReference type="Proteomes" id="UP000298545">
    <property type="component" value="Plasmid pAlCFBP5473"/>
</dbReference>
<dbReference type="CDD" id="cd00130">
    <property type="entry name" value="PAS"/>
    <property type="match status" value="1"/>
</dbReference>
<accession>A0A4D7DZN4</accession>
<dbReference type="InterPro" id="IPR035965">
    <property type="entry name" value="PAS-like_dom_sf"/>
</dbReference>
<keyword evidence="5" id="KW-1185">Reference proteome</keyword>
<geneLocation type="plasmid" evidence="3 5">
    <name>unnamed1</name>
</geneLocation>
<dbReference type="InterPro" id="IPR013655">
    <property type="entry name" value="PAS_fold_3"/>
</dbReference>
<dbReference type="OrthoDB" id="7905807at2"/>
<reference evidence="3 5" key="2">
    <citation type="submission" date="2021-03" db="EMBL/GenBank/DDBJ databases">
        <title>Rapid diversification of plasmids in a genus of pathogenic and nitrogen fixing bacteria.</title>
        <authorList>
            <person name="Weisberg A.J."/>
            <person name="Miller M."/>
            <person name="Ream W."/>
            <person name="Grunwald N.J."/>
            <person name="Chang J.H."/>
        </authorList>
    </citation>
    <scope>NUCLEOTIDE SEQUENCE [LARGE SCALE GENOMIC DNA]</scope>
    <source>
        <strain evidence="3 5">AF3.44</strain>
        <plasmid evidence="3 5">unnamed1</plasmid>
    </source>
</reference>
<keyword evidence="2" id="KW-0614">Plasmid</keyword>
<dbReference type="Gene3D" id="3.30.450.20">
    <property type="entry name" value="PAS domain"/>
    <property type="match status" value="1"/>
</dbReference>
<evidence type="ECO:0000259" key="1">
    <source>
        <dbReference type="Pfam" id="PF08447"/>
    </source>
</evidence>
<dbReference type="Proteomes" id="UP000826513">
    <property type="component" value="Plasmid unnamed1"/>
</dbReference>
<geneLocation type="plasmid" evidence="2">
    <name>pAlCFBP5473</name>
</geneLocation>
<dbReference type="AlphaFoldDB" id="A0A4D7DZN4"/>
<dbReference type="STRING" id="1367849.GCA_000518585_04448"/>
<dbReference type="Pfam" id="PF08447">
    <property type="entry name" value="PAS_3"/>
    <property type="match status" value="1"/>
</dbReference>
<evidence type="ECO:0000313" key="4">
    <source>
        <dbReference type="Proteomes" id="UP000298545"/>
    </source>
</evidence>
<evidence type="ECO:0000313" key="5">
    <source>
        <dbReference type="Proteomes" id="UP000826513"/>
    </source>
</evidence>
<dbReference type="SUPFAM" id="SSF55785">
    <property type="entry name" value="PYP-like sensor domain (PAS domain)"/>
    <property type="match status" value="1"/>
</dbReference>
<dbReference type="KEGG" id="alf:CFBP5473_21635"/>
<gene>
    <name evidence="2" type="ORF">CFBP5473_21635</name>
    <name evidence="3" type="ORF">J5285_23875</name>
</gene>
<dbReference type="InterPro" id="IPR000014">
    <property type="entry name" value="PAS"/>
</dbReference>
<dbReference type="EMBL" id="CP072170">
    <property type="protein sequence ID" value="QYA10603.1"/>
    <property type="molecule type" value="Genomic_DNA"/>
</dbReference>
<organism evidence="2 4">
    <name type="scientific">Agrobacterium larrymoorei</name>
    <dbReference type="NCBI Taxonomy" id="160699"/>
    <lineage>
        <taxon>Bacteria</taxon>
        <taxon>Pseudomonadati</taxon>
        <taxon>Pseudomonadota</taxon>
        <taxon>Alphaproteobacteria</taxon>
        <taxon>Hyphomicrobiales</taxon>
        <taxon>Rhizobiaceae</taxon>
        <taxon>Rhizobium/Agrobacterium group</taxon>
        <taxon>Agrobacterium</taxon>
    </lineage>
</organism>
<feature type="domain" description="PAS fold-3" evidence="1">
    <location>
        <begin position="40"/>
        <end position="122"/>
    </location>
</feature>
<dbReference type="EMBL" id="CP039693">
    <property type="protein sequence ID" value="QCJ00605.1"/>
    <property type="molecule type" value="Genomic_DNA"/>
</dbReference>
<dbReference type="RefSeq" id="WP_051441410.1">
    <property type="nucleotide sequence ID" value="NZ_CP039693.1"/>
</dbReference>
<name>A0A4D7DZN4_9HYPH</name>
<reference evidence="2 4" key="1">
    <citation type="submission" date="2019-04" db="EMBL/GenBank/DDBJ databases">
        <title>Complete genome sequence of Agrobacterium larrymoorei CFBP5473.</title>
        <authorList>
            <person name="Haryono M."/>
            <person name="Chou L."/>
            <person name="Lin Y.-C."/>
            <person name="Lai E.-M."/>
            <person name="Kuo C.-H."/>
        </authorList>
    </citation>
    <scope>NUCLEOTIDE SEQUENCE [LARGE SCALE GENOMIC DNA]</scope>
    <source>
        <strain evidence="2 4">CFBP5473</strain>
        <plasmid evidence="2">pAlCFBP5473</plasmid>
        <plasmid evidence="4">palcfbp5473</plasmid>
    </source>
</reference>